<dbReference type="SUPFAM" id="SSF48113">
    <property type="entry name" value="Heme-dependent peroxidases"/>
    <property type="match status" value="1"/>
</dbReference>
<dbReference type="Proteomes" id="UP000283587">
    <property type="component" value="Unassembled WGS sequence"/>
</dbReference>
<dbReference type="AlphaFoldDB" id="A0A419AAC2"/>
<dbReference type="GO" id="GO:0020037">
    <property type="term" value="F:heme binding"/>
    <property type="evidence" value="ECO:0007669"/>
    <property type="project" value="InterPro"/>
</dbReference>
<keyword evidence="2" id="KW-1185">Reference proteome</keyword>
<dbReference type="RefSeq" id="WP_119897000.1">
    <property type="nucleotide sequence ID" value="NZ_QNRC01000009.1"/>
</dbReference>
<dbReference type="GO" id="GO:0006979">
    <property type="term" value="P:response to oxidative stress"/>
    <property type="evidence" value="ECO:0007669"/>
    <property type="project" value="InterPro"/>
</dbReference>
<accession>A0A419AAC2</accession>
<proteinExistence type="predicted"/>
<dbReference type="EMBL" id="QZEW01000014">
    <property type="protein sequence ID" value="RJL19693.1"/>
    <property type="molecule type" value="Genomic_DNA"/>
</dbReference>
<protein>
    <recommendedName>
        <fullName evidence="3">Heme peroxidase</fullName>
    </recommendedName>
</protein>
<organism evidence="1 2">
    <name type="scientific">Paracoccus siganidrum</name>
    <dbReference type="NCBI Taxonomy" id="1276757"/>
    <lineage>
        <taxon>Bacteria</taxon>
        <taxon>Pseudomonadati</taxon>
        <taxon>Pseudomonadota</taxon>
        <taxon>Alphaproteobacteria</taxon>
        <taxon>Rhodobacterales</taxon>
        <taxon>Paracoccaceae</taxon>
        <taxon>Paracoccus</taxon>
    </lineage>
</organism>
<evidence type="ECO:0000313" key="1">
    <source>
        <dbReference type="EMBL" id="RJL19693.1"/>
    </source>
</evidence>
<evidence type="ECO:0008006" key="3">
    <source>
        <dbReference type="Google" id="ProtNLM"/>
    </source>
</evidence>
<comment type="caution">
    <text evidence="1">The sequence shown here is derived from an EMBL/GenBank/DDBJ whole genome shotgun (WGS) entry which is preliminary data.</text>
</comment>
<name>A0A419AAC2_9RHOB</name>
<reference evidence="2" key="1">
    <citation type="submission" date="2018-09" db="EMBL/GenBank/DDBJ databases">
        <title>Paracoccus onubensis nov. sp. a moderate halophilic bacterium isolated from Gruta de las Maravillas (Aracena, Spain).</title>
        <authorList>
            <person name="Jurado V."/>
            <person name="Gutierrez-Patricio S."/>
            <person name="Gonzalez-Pimentel J.L."/>
            <person name="Miller A.Z."/>
            <person name="Laiz L."/>
            <person name="Saiz-Jimenez C."/>
        </authorList>
    </citation>
    <scope>NUCLEOTIDE SEQUENCE [LARGE SCALE GENOMIC DNA]</scope>
    <source>
        <strain evidence="2">DSM 26381</strain>
    </source>
</reference>
<evidence type="ECO:0000313" key="2">
    <source>
        <dbReference type="Proteomes" id="UP000283587"/>
    </source>
</evidence>
<dbReference type="GO" id="GO:0004601">
    <property type="term" value="F:peroxidase activity"/>
    <property type="evidence" value="ECO:0007669"/>
    <property type="project" value="InterPro"/>
</dbReference>
<dbReference type="OrthoDB" id="105077at2"/>
<sequence>MPQTTATRRFAPVCRFGCSPGPIDTALPVAVNGADAGGNAAVQPSAADIRVEGARQMPEILLRTTPAWRRACLAEVSHVPAGYTYLGQLMGHDIGSSVTQDSVPHVTRGNATGAAALLGEHHYNLIDNPLTLETVYGPGPMMLSHLYDPGTMLFRLTPGARLARVYGRGAGRDPDPVPFRALYDERNRDTLMLHELAVAWMQFHNLCARRLMAGGMPPFAAYVATRGHAVRVWHGIIRTDVLPRFLHPRIAALPEEALADEWHLDEATLLQGLFRAFHAMPLAAYQLGRSGLHNLSALLKTGFGPSEAETDWHVDWPLFFGQRPGGPISGLSASVAPELRAPVSAAAVIQMDDQTEIQAKPLRLGNDELRAALARLPDDWPRQLRPEAMARDFAARYPDAPVRLTGPVIEWGPLFQALMVEAQLHGQAGGFGPLGSALLRRSITESMRRVRLAPEPEAARALPVPATMLELINLVREGV</sequence>
<dbReference type="InterPro" id="IPR010255">
    <property type="entry name" value="Haem_peroxidase_sf"/>
</dbReference>
<gene>
    <name evidence="1" type="ORF">D3P05_04545</name>
</gene>